<evidence type="ECO:0000256" key="8">
    <source>
        <dbReference type="ARBA" id="ARBA00022917"/>
    </source>
</evidence>
<reference evidence="13 15" key="1">
    <citation type="journal article" date="2011" name="Nature">
        <title>The Medicago genome provides insight into the evolution of rhizobial symbioses.</title>
        <authorList>
            <person name="Young N.D."/>
            <person name="Debelle F."/>
            <person name="Oldroyd G.E."/>
            <person name="Geurts R."/>
            <person name="Cannon S.B."/>
            <person name="Udvardi M.K."/>
            <person name="Benedito V.A."/>
            <person name="Mayer K.F."/>
            <person name="Gouzy J."/>
            <person name="Schoof H."/>
            <person name="Van de Peer Y."/>
            <person name="Proost S."/>
            <person name="Cook D.R."/>
            <person name="Meyers B.C."/>
            <person name="Spannagl M."/>
            <person name="Cheung F."/>
            <person name="De Mita S."/>
            <person name="Krishnakumar V."/>
            <person name="Gundlach H."/>
            <person name="Zhou S."/>
            <person name="Mudge J."/>
            <person name="Bharti A.K."/>
            <person name="Murray J.D."/>
            <person name="Naoumkina M.A."/>
            <person name="Rosen B."/>
            <person name="Silverstein K.A."/>
            <person name="Tang H."/>
            <person name="Rombauts S."/>
            <person name="Zhao P.X."/>
            <person name="Zhou P."/>
            <person name="Barbe V."/>
            <person name="Bardou P."/>
            <person name="Bechner M."/>
            <person name="Bellec A."/>
            <person name="Berger A."/>
            <person name="Berges H."/>
            <person name="Bidwell S."/>
            <person name="Bisseling T."/>
            <person name="Choisne N."/>
            <person name="Couloux A."/>
            <person name="Denny R."/>
            <person name="Deshpande S."/>
            <person name="Dai X."/>
            <person name="Doyle J.J."/>
            <person name="Dudez A.M."/>
            <person name="Farmer A.D."/>
            <person name="Fouteau S."/>
            <person name="Franken C."/>
            <person name="Gibelin C."/>
            <person name="Gish J."/>
            <person name="Goldstein S."/>
            <person name="Gonzalez A.J."/>
            <person name="Green P.J."/>
            <person name="Hallab A."/>
            <person name="Hartog M."/>
            <person name="Hua A."/>
            <person name="Humphray S.J."/>
            <person name="Jeong D.H."/>
            <person name="Jing Y."/>
            <person name="Jocker A."/>
            <person name="Kenton S.M."/>
            <person name="Kim D.J."/>
            <person name="Klee K."/>
            <person name="Lai H."/>
            <person name="Lang C."/>
            <person name="Lin S."/>
            <person name="Macmil S.L."/>
            <person name="Magdelenat G."/>
            <person name="Matthews L."/>
            <person name="McCorrison J."/>
            <person name="Monaghan E.L."/>
            <person name="Mun J.H."/>
            <person name="Najar F.Z."/>
            <person name="Nicholson C."/>
            <person name="Noirot C."/>
            <person name="O'Bleness M."/>
            <person name="Paule C.R."/>
            <person name="Poulain J."/>
            <person name="Prion F."/>
            <person name="Qin B."/>
            <person name="Qu C."/>
            <person name="Retzel E.F."/>
            <person name="Riddle C."/>
            <person name="Sallet E."/>
            <person name="Samain S."/>
            <person name="Samson N."/>
            <person name="Sanders I."/>
            <person name="Saurat O."/>
            <person name="Scarpelli C."/>
            <person name="Schiex T."/>
            <person name="Segurens B."/>
            <person name="Severin A.J."/>
            <person name="Sherrier D.J."/>
            <person name="Shi R."/>
            <person name="Sims S."/>
            <person name="Singer S.R."/>
            <person name="Sinharoy S."/>
            <person name="Sterck L."/>
            <person name="Viollet A."/>
            <person name="Wang B.B."/>
            <person name="Wang K."/>
            <person name="Wang M."/>
            <person name="Wang X."/>
            <person name="Warfsmann J."/>
            <person name="Weissenbach J."/>
            <person name="White D.D."/>
            <person name="White J.D."/>
            <person name="Wiley G.B."/>
            <person name="Wincker P."/>
            <person name="Xing Y."/>
            <person name="Yang L."/>
            <person name="Yao Z."/>
            <person name="Ying F."/>
            <person name="Zhai J."/>
            <person name="Zhou L."/>
            <person name="Zuber A."/>
            <person name="Denarie J."/>
            <person name="Dixon R.A."/>
            <person name="May G.D."/>
            <person name="Schwartz D.C."/>
            <person name="Rogers J."/>
            <person name="Quetier F."/>
            <person name="Town C.D."/>
            <person name="Roe B.A."/>
        </authorList>
    </citation>
    <scope>NUCLEOTIDE SEQUENCE [LARGE SCALE GENOMIC DNA]</scope>
    <source>
        <strain evidence="13">A17</strain>
        <strain evidence="14 15">cv. Jemalong A17</strain>
    </source>
</reference>
<dbReference type="PANTHER" id="PTHR42918">
    <property type="entry name" value="LYSYL-TRNA SYNTHETASE"/>
    <property type="match status" value="1"/>
</dbReference>
<dbReference type="PANTHER" id="PTHR42918:SF9">
    <property type="entry name" value="LYSINE--TRNA LIGASE"/>
    <property type="match status" value="1"/>
</dbReference>
<dbReference type="FunFam" id="3.30.930.10:FF:000051">
    <property type="entry name" value="Lysine--tRNA ligase"/>
    <property type="match status" value="1"/>
</dbReference>
<evidence type="ECO:0000256" key="10">
    <source>
        <dbReference type="ARBA" id="ARBA00030563"/>
    </source>
</evidence>
<dbReference type="FunFam" id="3.30.930.10:FF:000238">
    <property type="entry name" value="Lysine--tRNA ligase"/>
    <property type="match status" value="1"/>
</dbReference>
<comment type="subcellular location">
    <subcellularLocation>
        <location evidence="1">Cytoplasm</location>
    </subcellularLocation>
</comment>
<comment type="similarity">
    <text evidence="2">Belongs to the class-II aminoacyl-tRNA synthetase family.</text>
</comment>
<dbReference type="GO" id="GO:0005524">
    <property type="term" value="F:ATP binding"/>
    <property type="evidence" value="ECO:0007669"/>
    <property type="project" value="UniProtKB-KW"/>
</dbReference>
<dbReference type="EnsemblPlants" id="AES92281">
    <property type="protein sequence ID" value="AES92281"/>
    <property type="gene ID" value="MTR_4g127770"/>
</dbReference>
<keyword evidence="6" id="KW-0547">Nucleotide-binding</keyword>
<evidence type="ECO:0000256" key="1">
    <source>
        <dbReference type="ARBA" id="ARBA00004496"/>
    </source>
</evidence>
<dbReference type="SUPFAM" id="SSF50249">
    <property type="entry name" value="Nucleic acid-binding proteins"/>
    <property type="match status" value="2"/>
</dbReference>
<dbReference type="NCBIfam" id="NF001756">
    <property type="entry name" value="PRK00484.1"/>
    <property type="match status" value="1"/>
</dbReference>
<sequence length="1088" mass="123774">MRSPSNHCSGVLDKLVSYILEETRVSPTFIINHPEIMSPLAKWHRSKPVNNFFILCHCFSVNFQLCNAYTELNDPVVQRQRFAEQLKLLTSSNTPRTGLGIILQYNDIYQGLSNGEHLEGVSVSLAGQIMNKDSSDAKLVFYDLKGGVKVIADAWISDLDEVEFCKFHSTVERGDTVGVIGFPGKSEEGDLSIFPKTFTVLSHCLHLMPDQKSTAAAAANNANLMKSVGTRNPETYILKDQETRHRLRPLDLILNSDIREIFHTRNRIISYIQRHLDDLDFMEVETPMMNKIAGGAAARPFVTHHNELDLKLFMRIAPELYLKQLVVGGMERVYEIGKQFRNEDIDLTHNPEFTTCEFYMAYNEYNDLMEITERMLSGLVQELTNGSYKIKYHANGVDKDPIEIDFTPPFRRIDMIEELESMAGLSIPKDLATDEANQYLKNACLEYDIKCAPAQTTARLLDKLAGHFLEETCVNPTFIINHPEIMSPLAKWHRTKPGLTERFELIVNKLKLSNAYTELNDPVVQRQRFAEQLKAAEIQPARPNRPAAADEDMDPKEYRENRLKYLAALKTEGINPYPHKFSVSMPIVQYIDRYGGLSNGEHLEDMSISLAGRIMHKRKSGKKLFFYDLHGGAFKVQVMADVRKSDLNEVEFGKFHSNVKRGDIAGVTGFPGELSIFPKTFIVLSHCLHLMPNQKSAAAAAANNANLMGNQWVPGSARSPEKYILKDQETRYRLRFLDLILNSEIREIFKTRSNIISYIRRFLDGLDFMEVETPMMNTIAGGAAARPFVTHHNELDLKLFMRIAPELYLKQLVVGGLERVYEIGKQFRNEGIDMTHNPEFTACEFYMAYMDYNDLMGITEKMLSGMVHELTKGSYKIKYHANGVDKDPIEIDFTPPFRRIDMIEELESMTGLSIPKDLASEEANEYLKNVCLNYDIKCAPPQTTARLMDKLVGHFLEETCVNPTFIINHPEIMSPLAKWHRLKPGLTERFELFVNKHELCNGYTELNDPVVQRQRFAEQLKDRQSGDDEAMALDEGFCTALEYGLPPTGGWCLGIDRLTMILTDSQNIKEVLLFPAMKPQDVPSTKGT</sequence>
<evidence type="ECO:0000256" key="2">
    <source>
        <dbReference type="ARBA" id="ARBA00008226"/>
    </source>
</evidence>
<evidence type="ECO:0000256" key="4">
    <source>
        <dbReference type="ARBA" id="ARBA00022490"/>
    </source>
</evidence>
<dbReference type="CDD" id="cd04322">
    <property type="entry name" value="LysRS_N"/>
    <property type="match status" value="2"/>
</dbReference>
<evidence type="ECO:0000256" key="7">
    <source>
        <dbReference type="ARBA" id="ARBA00022840"/>
    </source>
</evidence>
<gene>
    <name evidence="13" type="ordered locus">MTR_4g127770</name>
</gene>
<feature type="domain" description="Aminoacyl-transfer RNA synthetases class-II family profile" evidence="12">
    <location>
        <begin position="262"/>
        <end position="1079"/>
    </location>
</feature>
<dbReference type="Pfam" id="PF00152">
    <property type="entry name" value="tRNA-synt_2"/>
    <property type="match status" value="2"/>
</dbReference>
<dbReference type="CDD" id="cd00775">
    <property type="entry name" value="LysRS_core"/>
    <property type="match status" value="1"/>
</dbReference>
<dbReference type="PaxDb" id="3880-AES92281"/>
<comment type="catalytic activity">
    <reaction evidence="11">
        <text>tRNA(Lys) + L-lysine + ATP = L-lysyl-tRNA(Lys) + AMP + diphosphate</text>
        <dbReference type="Rhea" id="RHEA:20792"/>
        <dbReference type="Rhea" id="RHEA-COMP:9696"/>
        <dbReference type="Rhea" id="RHEA-COMP:9697"/>
        <dbReference type="ChEBI" id="CHEBI:30616"/>
        <dbReference type="ChEBI" id="CHEBI:32551"/>
        <dbReference type="ChEBI" id="CHEBI:33019"/>
        <dbReference type="ChEBI" id="CHEBI:78442"/>
        <dbReference type="ChEBI" id="CHEBI:78529"/>
        <dbReference type="ChEBI" id="CHEBI:456215"/>
        <dbReference type="EC" id="6.1.1.6"/>
    </reaction>
</comment>
<organism evidence="13 15">
    <name type="scientific">Medicago truncatula</name>
    <name type="common">Barrel medic</name>
    <name type="synonym">Medicago tribuloides</name>
    <dbReference type="NCBI Taxonomy" id="3880"/>
    <lineage>
        <taxon>Eukaryota</taxon>
        <taxon>Viridiplantae</taxon>
        <taxon>Streptophyta</taxon>
        <taxon>Embryophyta</taxon>
        <taxon>Tracheophyta</taxon>
        <taxon>Spermatophyta</taxon>
        <taxon>Magnoliopsida</taxon>
        <taxon>eudicotyledons</taxon>
        <taxon>Gunneridae</taxon>
        <taxon>Pentapetalae</taxon>
        <taxon>rosids</taxon>
        <taxon>fabids</taxon>
        <taxon>Fabales</taxon>
        <taxon>Fabaceae</taxon>
        <taxon>Papilionoideae</taxon>
        <taxon>50 kb inversion clade</taxon>
        <taxon>NPAAA clade</taxon>
        <taxon>Hologalegina</taxon>
        <taxon>IRL clade</taxon>
        <taxon>Trifolieae</taxon>
        <taxon>Medicago</taxon>
    </lineage>
</organism>
<dbReference type="InterPro" id="IPR044136">
    <property type="entry name" value="Lys-tRNA-ligase_II_N"/>
</dbReference>
<evidence type="ECO:0000256" key="9">
    <source>
        <dbReference type="ARBA" id="ARBA00023146"/>
    </source>
</evidence>
<dbReference type="Proteomes" id="UP000002051">
    <property type="component" value="Chromosome 4"/>
</dbReference>
<reference evidence="14" key="3">
    <citation type="submission" date="2015-04" db="UniProtKB">
        <authorList>
            <consortium name="EnsemblPlants"/>
        </authorList>
    </citation>
    <scope>IDENTIFICATION</scope>
    <source>
        <strain evidence="14">cv. Jemalong A17</strain>
    </source>
</reference>
<dbReference type="Gene3D" id="2.40.50.140">
    <property type="entry name" value="Nucleic acid-binding proteins"/>
    <property type="match status" value="2"/>
</dbReference>
<dbReference type="HAMAP" id="MF_00252">
    <property type="entry name" value="Lys_tRNA_synth_class2"/>
    <property type="match status" value="1"/>
</dbReference>
<keyword evidence="9" id="KW-0030">Aminoacyl-tRNA synthetase</keyword>
<name>G7JUD6_MEDTR</name>
<dbReference type="InterPro" id="IPR006195">
    <property type="entry name" value="aa-tRNA-synth_II"/>
</dbReference>
<evidence type="ECO:0000256" key="6">
    <source>
        <dbReference type="ARBA" id="ARBA00022741"/>
    </source>
</evidence>
<keyword evidence="8" id="KW-0648">Protein biosynthesis</keyword>
<dbReference type="EC" id="6.1.1.6" evidence="3"/>
<reference evidence="13 15" key="2">
    <citation type="journal article" date="2014" name="BMC Genomics">
        <title>An improved genome release (version Mt4.0) for the model legume Medicago truncatula.</title>
        <authorList>
            <person name="Tang H."/>
            <person name="Krishnakumar V."/>
            <person name="Bidwell S."/>
            <person name="Rosen B."/>
            <person name="Chan A."/>
            <person name="Zhou S."/>
            <person name="Gentzbittel L."/>
            <person name="Childs K.L."/>
            <person name="Yandell M."/>
            <person name="Gundlach H."/>
            <person name="Mayer K.F."/>
            <person name="Schwartz D.C."/>
            <person name="Town C.D."/>
        </authorList>
    </citation>
    <scope>GENOME REANNOTATION</scope>
    <source>
        <strain evidence="14 15">cv. Jemalong A17</strain>
    </source>
</reference>
<evidence type="ECO:0000313" key="13">
    <source>
        <dbReference type="EMBL" id="AES92281.2"/>
    </source>
</evidence>
<protein>
    <recommendedName>
        <fullName evidence="3">lysine--tRNA ligase</fullName>
        <ecNumber evidence="3">6.1.1.6</ecNumber>
    </recommendedName>
    <alternativeName>
        <fullName evidence="10">Lysyl-tRNA synthetase</fullName>
    </alternativeName>
</protein>
<evidence type="ECO:0000259" key="12">
    <source>
        <dbReference type="PROSITE" id="PS50862"/>
    </source>
</evidence>
<dbReference type="STRING" id="3880.G7JUD6"/>
<dbReference type="InterPro" id="IPR002313">
    <property type="entry name" value="Lys-tRNA-ligase_II"/>
</dbReference>
<dbReference type="GO" id="GO:0004824">
    <property type="term" value="F:lysine-tRNA ligase activity"/>
    <property type="evidence" value="ECO:0000318"/>
    <property type="project" value="GO_Central"/>
</dbReference>
<dbReference type="InterPro" id="IPR018149">
    <property type="entry name" value="Lys-tRNA-synth_II_C"/>
</dbReference>
<evidence type="ECO:0000256" key="5">
    <source>
        <dbReference type="ARBA" id="ARBA00022598"/>
    </source>
</evidence>
<evidence type="ECO:0000256" key="11">
    <source>
        <dbReference type="ARBA" id="ARBA00048573"/>
    </source>
</evidence>
<dbReference type="eggNOG" id="KOG1885">
    <property type="taxonomic scope" value="Eukaryota"/>
</dbReference>
<dbReference type="GO" id="GO:0006430">
    <property type="term" value="P:lysyl-tRNA aminoacylation"/>
    <property type="evidence" value="ECO:0000318"/>
    <property type="project" value="GO_Central"/>
</dbReference>
<keyword evidence="5 13" id="KW-0436">Ligase</keyword>
<keyword evidence="7" id="KW-0067">ATP-binding</keyword>
<dbReference type="GO" id="GO:0005737">
    <property type="term" value="C:cytoplasm"/>
    <property type="evidence" value="ECO:0000318"/>
    <property type="project" value="GO_Central"/>
</dbReference>
<proteinExistence type="inferred from homology"/>
<dbReference type="FunFam" id="2.40.50.140:FF:000050">
    <property type="entry name" value="Lysine--tRNA ligase"/>
    <property type="match status" value="1"/>
</dbReference>
<dbReference type="HOGENOM" id="CLU_285042_0_0_1"/>
<evidence type="ECO:0000313" key="14">
    <source>
        <dbReference type="EnsemblPlants" id="AES92281"/>
    </source>
</evidence>
<accession>A0A0C3X7Q9</accession>
<dbReference type="AlphaFoldDB" id="G7JUD6"/>
<dbReference type="InterPro" id="IPR004364">
    <property type="entry name" value="Aa-tRNA-synt_II"/>
</dbReference>
<keyword evidence="15" id="KW-1185">Reference proteome</keyword>
<accession>G7JUD6</accession>
<dbReference type="PROSITE" id="PS50862">
    <property type="entry name" value="AA_TRNA_LIGASE_II"/>
    <property type="match status" value="1"/>
</dbReference>
<evidence type="ECO:0000256" key="3">
    <source>
        <dbReference type="ARBA" id="ARBA00013166"/>
    </source>
</evidence>
<dbReference type="Gene3D" id="3.30.930.10">
    <property type="entry name" value="Bira Bifunctional Protein, Domain 2"/>
    <property type="match status" value="3"/>
</dbReference>
<dbReference type="PRINTS" id="PR00982">
    <property type="entry name" value="TRNASYNTHLYS"/>
</dbReference>
<dbReference type="GO" id="GO:0000049">
    <property type="term" value="F:tRNA binding"/>
    <property type="evidence" value="ECO:0000318"/>
    <property type="project" value="GO_Central"/>
</dbReference>
<evidence type="ECO:0000313" key="15">
    <source>
        <dbReference type="Proteomes" id="UP000002051"/>
    </source>
</evidence>
<dbReference type="EMBL" id="CM001220">
    <property type="protein sequence ID" value="AES92281.2"/>
    <property type="molecule type" value="Genomic_DNA"/>
</dbReference>
<keyword evidence="4" id="KW-0963">Cytoplasm</keyword>
<dbReference type="NCBIfam" id="TIGR00499">
    <property type="entry name" value="lysS_bact"/>
    <property type="match status" value="1"/>
</dbReference>
<dbReference type="SUPFAM" id="SSF55681">
    <property type="entry name" value="Class II aaRS and biotin synthetases"/>
    <property type="match status" value="3"/>
</dbReference>
<dbReference type="InterPro" id="IPR045864">
    <property type="entry name" value="aa-tRNA-synth_II/BPL/LPL"/>
</dbReference>
<dbReference type="InterPro" id="IPR012340">
    <property type="entry name" value="NA-bd_OB-fold"/>
</dbReference>